<feature type="compositionally biased region" description="Polar residues" evidence="1">
    <location>
        <begin position="132"/>
        <end position="144"/>
    </location>
</feature>
<reference evidence="2 3" key="1">
    <citation type="submission" date="2024-08" db="EMBL/GenBank/DDBJ databases">
        <title>Insights into the chromosomal genome structure of Flemingia macrophylla.</title>
        <authorList>
            <person name="Ding Y."/>
            <person name="Zhao Y."/>
            <person name="Bi W."/>
            <person name="Wu M."/>
            <person name="Zhao G."/>
            <person name="Gong Y."/>
            <person name="Li W."/>
            <person name="Zhang P."/>
        </authorList>
    </citation>
    <scope>NUCLEOTIDE SEQUENCE [LARGE SCALE GENOMIC DNA]</scope>
    <source>
        <strain evidence="2">DYQJB</strain>
        <tissue evidence="2">Leaf</tissue>
    </source>
</reference>
<feature type="region of interest" description="Disordered" evidence="1">
    <location>
        <begin position="125"/>
        <end position="167"/>
    </location>
</feature>
<dbReference type="EMBL" id="JBGMDY010000008">
    <property type="protein sequence ID" value="KAL2326015.1"/>
    <property type="molecule type" value="Genomic_DNA"/>
</dbReference>
<sequence>MSLLPAREAELKIQHLIHRCAKLESTFNVPMTCGEDNHSAIYRAAKVHGLNFLRKFYLSQSDAELSNSTMYEELKDYVHKKLNPPDPFNDPYFIPAKVFPAKLPSKAKMTPLFPPKVEEWRLLEKKRRESPMATSPSPEYSSPTRRMHAETNMKTEEDSPKSSPKEGLLSLGLPFKVITGTHVRYNRTGLATAVVTLKPFNTPVVGSKRPDVYPLRPRIASFVSRLRPRITSSEDIWFRPVMCIRFVWTCIRRIDFGQRLTKHLSLNLNSFVFSLVRP</sequence>
<gene>
    <name evidence="2" type="ORF">Fmac_025073</name>
</gene>
<dbReference type="AlphaFoldDB" id="A0ABD1LSX6"/>
<name>A0ABD1LSX6_9FABA</name>
<evidence type="ECO:0000256" key="1">
    <source>
        <dbReference type="SAM" id="MobiDB-lite"/>
    </source>
</evidence>
<evidence type="ECO:0000313" key="2">
    <source>
        <dbReference type="EMBL" id="KAL2326015.1"/>
    </source>
</evidence>
<feature type="compositionally biased region" description="Basic and acidic residues" evidence="1">
    <location>
        <begin position="147"/>
        <end position="164"/>
    </location>
</feature>
<protein>
    <submittedName>
        <fullName evidence="2">Uncharacterized protein</fullName>
    </submittedName>
</protein>
<evidence type="ECO:0000313" key="3">
    <source>
        <dbReference type="Proteomes" id="UP001603857"/>
    </source>
</evidence>
<keyword evidence="3" id="KW-1185">Reference proteome</keyword>
<dbReference type="Proteomes" id="UP001603857">
    <property type="component" value="Unassembled WGS sequence"/>
</dbReference>
<accession>A0ABD1LSX6</accession>
<comment type="caution">
    <text evidence="2">The sequence shown here is derived from an EMBL/GenBank/DDBJ whole genome shotgun (WGS) entry which is preliminary data.</text>
</comment>
<organism evidence="2 3">
    <name type="scientific">Flemingia macrophylla</name>
    <dbReference type="NCBI Taxonomy" id="520843"/>
    <lineage>
        <taxon>Eukaryota</taxon>
        <taxon>Viridiplantae</taxon>
        <taxon>Streptophyta</taxon>
        <taxon>Embryophyta</taxon>
        <taxon>Tracheophyta</taxon>
        <taxon>Spermatophyta</taxon>
        <taxon>Magnoliopsida</taxon>
        <taxon>eudicotyledons</taxon>
        <taxon>Gunneridae</taxon>
        <taxon>Pentapetalae</taxon>
        <taxon>rosids</taxon>
        <taxon>fabids</taxon>
        <taxon>Fabales</taxon>
        <taxon>Fabaceae</taxon>
        <taxon>Papilionoideae</taxon>
        <taxon>50 kb inversion clade</taxon>
        <taxon>NPAAA clade</taxon>
        <taxon>indigoferoid/millettioid clade</taxon>
        <taxon>Phaseoleae</taxon>
        <taxon>Flemingia</taxon>
    </lineage>
</organism>
<proteinExistence type="predicted"/>